<dbReference type="Pfam" id="PF03993">
    <property type="entry name" value="DUF349"/>
    <property type="match status" value="5"/>
</dbReference>
<keyword evidence="4" id="KW-1185">Reference proteome</keyword>
<proteinExistence type="predicted"/>
<comment type="caution">
    <text evidence="3">The sequence shown here is derived from an EMBL/GenBank/DDBJ whole genome shotgun (WGS) entry which is preliminary data.</text>
</comment>
<dbReference type="InterPro" id="IPR007139">
    <property type="entry name" value="DUF349"/>
</dbReference>
<name>A0A7W5H1J9_9PORP</name>
<gene>
    <name evidence="3" type="ORF">FHX64_000604</name>
</gene>
<feature type="compositionally biased region" description="Polar residues" evidence="2">
    <location>
        <begin position="9"/>
        <end position="36"/>
    </location>
</feature>
<evidence type="ECO:0000313" key="3">
    <source>
        <dbReference type="EMBL" id="MBB3186441.1"/>
    </source>
</evidence>
<dbReference type="RefSeq" id="WP_183412336.1">
    <property type="nucleotide sequence ID" value="NZ_JACHYB010000001.1"/>
</dbReference>
<evidence type="ECO:0000256" key="2">
    <source>
        <dbReference type="SAM" id="MobiDB-lite"/>
    </source>
</evidence>
<dbReference type="AlphaFoldDB" id="A0A7W5H1J9"/>
<keyword evidence="1" id="KW-0175">Coiled coil</keyword>
<protein>
    <recommendedName>
        <fullName evidence="5">DUF349 domain-containing protein</fullName>
    </recommendedName>
</protein>
<accession>A0A7W5H1J9</accession>
<evidence type="ECO:0008006" key="5">
    <source>
        <dbReference type="Google" id="ProtNLM"/>
    </source>
</evidence>
<dbReference type="Proteomes" id="UP000544222">
    <property type="component" value="Unassembled WGS sequence"/>
</dbReference>
<feature type="coiled-coil region" evidence="1">
    <location>
        <begin position="547"/>
        <end position="616"/>
    </location>
</feature>
<feature type="region of interest" description="Disordered" evidence="2">
    <location>
        <begin position="1"/>
        <end position="40"/>
    </location>
</feature>
<evidence type="ECO:0000313" key="4">
    <source>
        <dbReference type="Proteomes" id="UP000544222"/>
    </source>
</evidence>
<organism evidence="3 4">
    <name type="scientific">Microbacter margulisiae</name>
    <dbReference type="NCBI Taxonomy" id="1350067"/>
    <lineage>
        <taxon>Bacteria</taxon>
        <taxon>Pseudomonadati</taxon>
        <taxon>Bacteroidota</taxon>
        <taxon>Bacteroidia</taxon>
        <taxon>Bacteroidales</taxon>
        <taxon>Porphyromonadaceae</taxon>
        <taxon>Microbacter</taxon>
    </lineage>
</organism>
<evidence type="ECO:0000256" key="1">
    <source>
        <dbReference type="SAM" id="Coils"/>
    </source>
</evidence>
<dbReference type="EMBL" id="JACHYB010000001">
    <property type="protein sequence ID" value="MBB3186441.1"/>
    <property type="molecule type" value="Genomic_DNA"/>
</dbReference>
<sequence length="618" mass="72782">MDTLDDIKPQSSESTLSYTNSENSDLQQASEEQSVEQIDVNKENESFREFASLTKTALIEKLQEILKNPIEKIDKEEVEGIKQYFYRKHKLEIEQQKKTFVENGGIETDFTPLPDEDELQFKALLQTYKDQKYAYAENIEKTKEDNLKKKLSILEQLKEIAESGDVGESLPIFKKLQQEWKSIGAIPQTKVNELWKIYNGYMERFYDLIKINNELRDYDFKKNLEQKIALCVAAEKLAIEKDVVVASRMLQKLHEEWREIGPVAREFREEVWERFKTASTVVNKKHQEFFAGLKAQEELNLQAKTKLCERVEAIDYSKLISFRDWENKTNEIIELQHQWKGVGFAPRKENIKIYERFRTTCDHFFQQKSEFMKASKAELDANYEKKKVLCEKAESLKDSTDWKNTTDILIQIQKEWKTIGPVAKKYSDALWKRFVSACDHFFEEKAKTFSSKKVEEMGNLNLKQELIDKINALKKTDNVQESFDHLKELLSQWHTIGHVPFKEKDKIFKSFKDAVNKQMDALNIDAVNRKLISFKDTVEKMIEGDHSNQLFREREKLLRTYDTLKSEIATYENNIGFITAKSKKSDTIVTELERKIERLKEERNLIEKKIKLIDENLQ</sequence>
<reference evidence="3 4" key="1">
    <citation type="submission" date="2020-08" db="EMBL/GenBank/DDBJ databases">
        <title>Genomic Encyclopedia of Type Strains, Phase IV (KMG-IV): sequencing the most valuable type-strain genomes for metagenomic binning, comparative biology and taxonomic classification.</title>
        <authorList>
            <person name="Goeker M."/>
        </authorList>
    </citation>
    <scope>NUCLEOTIDE SEQUENCE [LARGE SCALE GENOMIC DNA]</scope>
    <source>
        <strain evidence="3 4">DSM 27471</strain>
    </source>
</reference>